<feature type="region of interest" description="Disordered" evidence="7">
    <location>
        <begin position="86"/>
        <end position="111"/>
    </location>
</feature>
<dbReference type="EMBL" id="ML977506">
    <property type="protein sequence ID" value="KAF2129404.1"/>
    <property type="molecule type" value="Genomic_DNA"/>
</dbReference>
<dbReference type="InterPro" id="IPR051711">
    <property type="entry name" value="Stress_Response_Reg"/>
</dbReference>
<dbReference type="OrthoDB" id="3266505at2759"/>
<evidence type="ECO:0000313" key="10">
    <source>
        <dbReference type="Proteomes" id="UP000799771"/>
    </source>
</evidence>
<dbReference type="Proteomes" id="UP000799771">
    <property type="component" value="Unassembled WGS sequence"/>
</dbReference>
<name>A0A6A6AEM9_9PLEO</name>
<organism evidence="9 10">
    <name type="scientific">Dothidotthia symphoricarpi CBS 119687</name>
    <dbReference type="NCBI Taxonomy" id="1392245"/>
    <lineage>
        <taxon>Eukaryota</taxon>
        <taxon>Fungi</taxon>
        <taxon>Dikarya</taxon>
        <taxon>Ascomycota</taxon>
        <taxon>Pezizomycotina</taxon>
        <taxon>Dothideomycetes</taxon>
        <taxon>Pleosporomycetidae</taxon>
        <taxon>Pleosporales</taxon>
        <taxon>Dothidotthiaceae</taxon>
        <taxon>Dothidotthia</taxon>
    </lineage>
</organism>
<keyword evidence="10" id="KW-1185">Reference proteome</keyword>
<sequence>MPKVPHNRTRASIGRAESLGQVQKKGSKSVACQRCHSRKVKCSGEHPCSNCRDAERPTECEYPSRDRNIKLSQQYVEDLLKENERLRNNNANVTSASDAPRLGSSHSNAENQDAVQNPLLEDRPWFLPMSSSDMPIRIDEAADAAFATRFRQTLITESISHLPRMSYVGDESLLRLAEPHYSFPTPARARFLVKAALNTVCRYYHIVRQSVVLEALEKVIANGGDGERLVVCKLLALFALGEAYSTKTAAQEATFPGLVYYAQARKMVTMAAERPQMDTLEIALLLVLYSYVLNRRHSAYLFASSAVRLAIIMGMQMNVPEHQYRNRLAREHRTRLWWTVYVLDRTCASKLGLPSSIADEDILVDLPSSVGLEDDAQVDFGDVDYILQSVELARLSAQSIRAIYSRRKHCSPFSQRVQVSLKDLTKWMEALPTQLHLEDSERCTTQSNHIVYLHLTFNQCVILATRPILLHVLRTHRQSWTDPSINPKAGLPDSALALAETCIQCSRHSYRLLTEAWVQGSFAIFDYFNMQYLFSSATILAISSLLRSPQSQSDGDNFNNAVELLRQLNQSGNYGAHEFCRHIDAIEQSIQSVLNNNSTQRISRLPSDLNQETVYSLARPTMTAGMALAEPSLQEFLADNDLNMQGFDNHTFDALQTPFWPEIWGNGWATG</sequence>
<keyword evidence="5" id="KW-0804">Transcription</keyword>
<evidence type="ECO:0000256" key="1">
    <source>
        <dbReference type="ARBA" id="ARBA00004123"/>
    </source>
</evidence>
<gene>
    <name evidence="9" type="ORF">P153DRAFT_316318</name>
</gene>
<dbReference type="PROSITE" id="PS50048">
    <property type="entry name" value="ZN2_CY6_FUNGAL_2"/>
    <property type="match status" value="1"/>
</dbReference>
<reference evidence="9" key="1">
    <citation type="journal article" date="2020" name="Stud. Mycol.">
        <title>101 Dothideomycetes genomes: a test case for predicting lifestyles and emergence of pathogens.</title>
        <authorList>
            <person name="Haridas S."/>
            <person name="Albert R."/>
            <person name="Binder M."/>
            <person name="Bloem J."/>
            <person name="Labutti K."/>
            <person name="Salamov A."/>
            <person name="Andreopoulos B."/>
            <person name="Baker S."/>
            <person name="Barry K."/>
            <person name="Bills G."/>
            <person name="Bluhm B."/>
            <person name="Cannon C."/>
            <person name="Castanera R."/>
            <person name="Culley D."/>
            <person name="Daum C."/>
            <person name="Ezra D."/>
            <person name="Gonzalez J."/>
            <person name="Henrissat B."/>
            <person name="Kuo A."/>
            <person name="Liang C."/>
            <person name="Lipzen A."/>
            <person name="Lutzoni F."/>
            <person name="Magnuson J."/>
            <person name="Mondo S."/>
            <person name="Nolan M."/>
            <person name="Ohm R."/>
            <person name="Pangilinan J."/>
            <person name="Park H.-J."/>
            <person name="Ramirez L."/>
            <person name="Alfaro M."/>
            <person name="Sun H."/>
            <person name="Tritt A."/>
            <person name="Yoshinaga Y."/>
            <person name="Zwiers L.-H."/>
            <person name="Turgeon B."/>
            <person name="Goodwin S."/>
            <person name="Spatafora J."/>
            <person name="Crous P."/>
            <person name="Grigoriev I."/>
        </authorList>
    </citation>
    <scope>NUCLEOTIDE SEQUENCE</scope>
    <source>
        <strain evidence="9">CBS 119687</strain>
    </source>
</reference>
<dbReference type="GO" id="GO:0006351">
    <property type="term" value="P:DNA-templated transcription"/>
    <property type="evidence" value="ECO:0007669"/>
    <property type="project" value="InterPro"/>
</dbReference>
<dbReference type="RefSeq" id="XP_033523793.1">
    <property type="nucleotide sequence ID" value="XM_033664987.1"/>
</dbReference>
<dbReference type="GO" id="GO:0045944">
    <property type="term" value="P:positive regulation of transcription by RNA polymerase II"/>
    <property type="evidence" value="ECO:0007669"/>
    <property type="project" value="TreeGrafter"/>
</dbReference>
<evidence type="ECO:0000256" key="7">
    <source>
        <dbReference type="SAM" id="MobiDB-lite"/>
    </source>
</evidence>
<dbReference type="CDD" id="cd00067">
    <property type="entry name" value="GAL4"/>
    <property type="match status" value="1"/>
</dbReference>
<dbReference type="PANTHER" id="PTHR47540:SF6">
    <property type="entry name" value="ZN(II)2CYS6 TRANSCRIPTION FACTOR (EUROFUNG)"/>
    <property type="match status" value="1"/>
</dbReference>
<proteinExistence type="predicted"/>
<evidence type="ECO:0000256" key="4">
    <source>
        <dbReference type="ARBA" id="ARBA00023125"/>
    </source>
</evidence>
<dbReference type="GO" id="GO:0043565">
    <property type="term" value="F:sequence-specific DNA binding"/>
    <property type="evidence" value="ECO:0007669"/>
    <property type="project" value="TreeGrafter"/>
</dbReference>
<dbReference type="Gene3D" id="4.10.240.10">
    <property type="entry name" value="Zn(2)-C6 fungal-type DNA-binding domain"/>
    <property type="match status" value="1"/>
</dbReference>
<comment type="subcellular location">
    <subcellularLocation>
        <location evidence="1">Nucleus</location>
    </subcellularLocation>
</comment>
<evidence type="ECO:0000256" key="2">
    <source>
        <dbReference type="ARBA" id="ARBA00022723"/>
    </source>
</evidence>
<dbReference type="GO" id="GO:0008270">
    <property type="term" value="F:zinc ion binding"/>
    <property type="evidence" value="ECO:0007669"/>
    <property type="project" value="InterPro"/>
</dbReference>
<dbReference type="Pfam" id="PF00172">
    <property type="entry name" value="Zn_clus"/>
    <property type="match status" value="1"/>
</dbReference>
<dbReference type="InterPro" id="IPR001138">
    <property type="entry name" value="Zn2Cys6_DnaBD"/>
</dbReference>
<dbReference type="SMART" id="SM00066">
    <property type="entry name" value="GAL4"/>
    <property type="match status" value="1"/>
</dbReference>
<feature type="domain" description="Zn(2)-C6 fungal-type" evidence="8">
    <location>
        <begin position="31"/>
        <end position="62"/>
    </location>
</feature>
<dbReference type="CDD" id="cd12148">
    <property type="entry name" value="fungal_TF_MHR"/>
    <property type="match status" value="1"/>
</dbReference>
<dbReference type="GO" id="GO:0000981">
    <property type="term" value="F:DNA-binding transcription factor activity, RNA polymerase II-specific"/>
    <property type="evidence" value="ECO:0007669"/>
    <property type="project" value="InterPro"/>
</dbReference>
<dbReference type="AlphaFoldDB" id="A0A6A6AEM9"/>
<keyword evidence="2" id="KW-0479">Metal-binding</keyword>
<feature type="region of interest" description="Disordered" evidence="7">
    <location>
        <begin position="1"/>
        <end position="28"/>
    </location>
</feature>
<dbReference type="GeneID" id="54405419"/>
<evidence type="ECO:0000256" key="5">
    <source>
        <dbReference type="ARBA" id="ARBA00023163"/>
    </source>
</evidence>
<dbReference type="Pfam" id="PF04082">
    <property type="entry name" value="Fungal_trans"/>
    <property type="match status" value="1"/>
</dbReference>
<accession>A0A6A6AEM9</accession>
<keyword evidence="4" id="KW-0238">DNA-binding</keyword>
<keyword evidence="3" id="KW-0805">Transcription regulation</keyword>
<protein>
    <recommendedName>
        <fullName evidence="8">Zn(2)-C6 fungal-type domain-containing protein</fullName>
    </recommendedName>
</protein>
<dbReference type="InterPro" id="IPR007219">
    <property type="entry name" value="XnlR_reg_dom"/>
</dbReference>
<dbReference type="GO" id="GO:0005634">
    <property type="term" value="C:nucleus"/>
    <property type="evidence" value="ECO:0007669"/>
    <property type="project" value="UniProtKB-SubCell"/>
</dbReference>
<dbReference type="PROSITE" id="PS00463">
    <property type="entry name" value="ZN2_CY6_FUNGAL_1"/>
    <property type="match status" value="1"/>
</dbReference>
<keyword evidence="6" id="KW-0539">Nucleus</keyword>
<dbReference type="SUPFAM" id="SSF57701">
    <property type="entry name" value="Zn2/Cys6 DNA-binding domain"/>
    <property type="match status" value="1"/>
</dbReference>
<evidence type="ECO:0000256" key="3">
    <source>
        <dbReference type="ARBA" id="ARBA00023015"/>
    </source>
</evidence>
<evidence type="ECO:0000259" key="8">
    <source>
        <dbReference type="PROSITE" id="PS50048"/>
    </source>
</evidence>
<dbReference type="SMART" id="SM00906">
    <property type="entry name" value="Fungal_trans"/>
    <property type="match status" value="1"/>
</dbReference>
<evidence type="ECO:0000313" key="9">
    <source>
        <dbReference type="EMBL" id="KAF2129404.1"/>
    </source>
</evidence>
<dbReference type="PANTHER" id="PTHR47540">
    <property type="entry name" value="THIAMINE REPRESSIBLE GENES REGULATORY PROTEIN THI5"/>
    <property type="match status" value="1"/>
</dbReference>
<dbReference type="InterPro" id="IPR036864">
    <property type="entry name" value="Zn2-C6_fun-type_DNA-bd_sf"/>
</dbReference>
<evidence type="ECO:0000256" key="6">
    <source>
        <dbReference type="ARBA" id="ARBA00023242"/>
    </source>
</evidence>